<dbReference type="GO" id="GO:0004143">
    <property type="term" value="F:ATP-dependent diacylglycerol kinase activity"/>
    <property type="evidence" value="ECO:0007669"/>
    <property type="project" value="UniProtKB-EC"/>
</dbReference>
<dbReference type="NCBIfam" id="TIGR00147">
    <property type="entry name" value="YegS/Rv2252/BmrU family lipid kinase"/>
    <property type="match status" value="1"/>
</dbReference>
<dbReference type="InterPro" id="IPR005218">
    <property type="entry name" value="Diacylglycerol/lipid_kinase"/>
</dbReference>
<gene>
    <name evidence="14" type="primary">dagK</name>
    <name evidence="14" type="ORF">CLPU_25c00040</name>
</gene>
<dbReference type="SUPFAM" id="SSF111331">
    <property type="entry name" value="NAD kinase/diacylglycerol kinase-like"/>
    <property type="match status" value="1"/>
</dbReference>
<dbReference type="GO" id="GO:0008654">
    <property type="term" value="P:phospholipid biosynthetic process"/>
    <property type="evidence" value="ECO:0007669"/>
    <property type="project" value="UniProtKB-KW"/>
</dbReference>
<dbReference type="InterPro" id="IPR045540">
    <property type="entry name" value="YegS/DAGK_C"/>
</dbReference>
<comment type="similarity">
    <text evidence="2">Belongs to the diacylglycerol/lipid kinase family.</text>
</comment>
<dbReference type="InterPro" id="IPR017438">
    <property type="entry name" value="ATP-NAD_kinase_N"/>
</dbReference>
<dbReference type="GO" id="GO:0005886">
    <property type="term" value="C:plasma membrane"/>
    <property type="evidence" value="ECO:0007669"/>
    <property type="project" value="TreeGrafter"/>
</dbReference>
<dbReference type="EC" id="2.7.1.107" evidence="14"/>
<name>A0A0L0W6E7_GOTPU</name>
<evidence type="ECO:0000256" key="7">
    <source>
        <dbReference type="ARBA" id="ARBA00022777"/>
    </source>
</evidence>
<keyword evidence="4 14" id="KW-0808">Transferase</keyword>
<dbReference type="PATRIC" id="fig|1503.3.peg.1428"/>
<dbReference type="OrthoDB" id="142078at2"/>
<evidence type="ECO:0000313" key="14">
    <source>
        <dbReference type="EMBL" id="KNF07094.1"/>
    </source>
</evidence>
<dbReference type="Pfam" id="PF19279">
    <property type="entry name" value="YegS_C"/>
    <property type="match status" value="1"/>
</dbReference>
<keyword evidence="10" id="KW-0443">Lipid metabolism</keyword>
<dbReference type="EMBL" id="LGSS01000025">
    <property type="protein sequence ID" value="KNF07094.1"/>
    <property type="molecule type" value="Genomic_DNA"/>
</dbReference>
<dbReference type="PROSITE" id="PS50146">
    <property type="entry name" value="DAGK"/>
    <property type="match status" value="1"/>
</dbReference>
<evidence type="ECO:0000256" key="12">
    <source>
        <dbReference type="ARBA" id="ARBA00023264"/>
    </source>
</evidence>
<evidence type="ECO:0000256" key="1">
    <source>
        <dbReference type="ARBA" id="ARBA00001946"/>
    </source>
</evidence>
<evidence type="ECO:0000259" key="13">
    <source>
        <dbReference type="PROSITE" id="PS50146"/>
    </source>
</evidence>
<dbReference type="Gene3D" id="2.60.200.40">
    <property type="match status" value="1"/>
</dbReference>
<evidence type="ECO:0000313" key="15">
    <source>
        <dbReference type="Proteomes" id="UP000037267"/>
    </source>
</evidence>
<evidence type="ECO:0000256" key="10">
    <source>
        <dbReference type="ARBA" id="ARBA00023098"/>
    </source>
</evidence>
<evidence type="ECO:0000256" key="2">
    <source>
        <dbReference type="ARBA" id="ARBA00005983"/>
    </source>
</evidence>
<comment type="cofactor">
    <cofactor evidence="1">
        <name>Mg(2+)</name>
        <dbReference type="ChEBI" id="CHEBI:18420"/>
    </cofactor>
</comment>
<dbReference type="Proteomes" id="UP000037267">
    <property type="component" value="Unassembled WGS sequence"/>
</dbReference>
<dbReference type="GO" id="GO:0005524">
    <property type="term" value="F:ATP binding"/>
    <property type="evidence" value="ECO:0007669"/>
    <property type="project" value="UniProtKB-KW"/>
</dbReference>
<dbReference type="RefSeq" id="WP_050378858.1">
    <property type="nucleotide sequence ID" value="NZ_LGSS01000025.1"/>
</dbReference>
<evidence type="ECO:0000256" key="9">
    <source>
        <dbReference type="ARBA" id="ARBA00022842"/>
    </source>
</evidence>
<evidence type="ECO:0000256" key="3">
    <source>
        <dbReference type="ARBA" id="ARBA00022516"/>
    </source>
</evidence>
<protein>
    <submittedName>
        <fullName evidence="14">Diacylglycerol kinase</fullName>
        <ecNumber evidence="14">2.7.1.107</ecNumber>
    </submittedName>
</protein>
<keyword evidence="6" id="KW-0547">Nucleotide-binding</keyword>
<evidence type="ECO:0000256" key="6">
    <source>
        <dbReference type="ARBA" id="ARBA00022741"/>
    </source>
</evidence>
<comment type="caution">
    <text evidence="14">The sequence shown here is derived from an EMBL/GenBank/DDBJ whole genome shotgun (WGS) entry which is preliminary data.</text>
</comment>
<keyword evidence="9" id="KW-0460">Magnesium</keyword>
<accession>A0A0L0W6E7</accession>
<feature type="domain" description="DAGKc" evidence="13">
    <location>
        <begin position="1"/>
        <end position="130"/>
    </location>
</feature>
<dbReference type="SMART" id="SM00046">
    <property type="entry name" value="DAGKc"/>
    <property type="match status" value="1"/>
</dbReference>
<keyword evidence="11" id="KW-0594">Phospholipid biosynthesis</keyword>
<evidence type="ECO:0000256" key="5">
    <source>
        <dbReference type="ARBA" id="ARBA00022723"/>
    </source>
</evidence>
<dbReference type="STRING" id="1503.CLPU_25c00040"/>
<dbReference type="AlphaFoldDB" id="A0A0L0W6E7"/>
<dbReference type="InterPro" id="IPR001206">
    <property type="entry name" value="Diacylglycerol_kinase_cat_dom"/>
</dbReference>
<dbReference type="PANTHER" id="PTHR12358">
    <property type="entry name" value="SPHINGOSINE KINASE"/>
    <property type="match status" value="1"/>
</dbReference>
<dbReference type="InterPro" id="IPR016064">
    <property type="entry name" value="NAD/diacylglycerol_kinase_sf"/>
</dbReference>
<dbReference type="GO" id="GO:0046872">
    <property type="term" value="F:metal ion binding"/>
    <property type="evidence" value="ECO:0007669"/>
    <property type="project" value="UniProtKB-KW"/>
</dbReference>
<evidence type="ECO:0000256" key="4">
    <source>
        <dbReference type="ARBA" id="ARBA00022679"/>
    </source>
</evidence>
<organism evidence="14 15">
    <name type="scientific">Gottschalkia purinilytica</name>
    <name type="common">Clostridium purinilyticum</name>
    <dbReference type="NCBI Taxonomy" id="1503"/>
    <lineage>
        <taxon>Bacteria</taxon>
        <taxon>Bacillati</taxon>
        <taxon>Bacillota</taxon>
        <taxon>Tissierellia</taxon>
        <taxon>Tissierellales</taxon>
        <taxon>Gottschalkiaceae</taxon>
        <taxon>Gottschalkia</taxon>
    </lineage>
</organism>
<dbReference type="InterPro" id="IPR050187">
    <property type="entry name" value="Lipid_Phosphate_FormReg"/>
</dbReference>
<keyword evidence="5" id="KW-0479">Metal-binding</keyword>
<keyword evidence="15" id="KW-1185">Reference proteome</keyword>
<reference evidence="15" key="1">
    <citation type="submission" date="2015-07" db="EMBL/GenBank/DDBJ databases">
        <title>Draft genome sequence of the purine-degrading Gottschalkia purinilyticum DSM 1384 (formerly Clostridium purinilyticum).</title>
        <authorList>
            <person name="Poehlein A."/>
            <person name="Schiel-Bengelsdorf B."/>
            <person name="Bengelsdorf F.R."/>
            <person name="Daniel R."/>
            <person name="Duerre P."/>
        </authorList>
    </citation>
    <scope>NUCLEOTIDE SEQUENCE [LARGE SCALE GENOMIC DNA]</scope>
    <source>
        <strain evidence="15">DSM 1384</strain>
    </source>
</reference>
<dbReference type="Pfam" id="PF00781">
    <property type="entry name" value="DAGK_cat"/>
    <property type="match status" value="1"/>
</dbReference>
<keyword evidence="8" id="KW-0067">ATP-binding</keyword>
<dbReference type="Gene3D" id="3.40.50.10330">
    <property type="entry name" value="Probable inorganic polyphosphate/atp-NAD kinase, domain 1"/>
    <property type="match status" value="1"/>
</dbReference>
<dbReference type="PANTHER" id="PTHR12358:SF106">
    <property type="entry name" value="LIPID KINASE YEGS"/>
    <property type="match status" value="1"/>
</dbReference>
<sequence>MKVLFIVNPVAGKTKAKKLIPVIEEYIGHNIYIDYEIVETERAGQATEITIQGIEKGYDTIVAVGGDGTINEVANGIISRKKGTLGIIPGGTGNDLARSLNIPMDTIQALSYITNPNVKQINIGKANDKLFLNVSSIGIDADIVKNTQKIKKHIKSKFAYTLGLLKTIVSYKIKKFEIKLDNKEIERDALLVAIGNGSNYGGGMKICPMALMDDGYFDVCIIKDVNKIKLLALFPIIFKGRHEEIKKYVEFYRCKTVKINFKNSINLNIDGEVLKVEDESIFEICDEKLSIICS</sequence>
<evidence type="ECO:0000256" key="11">
    <source>
        <dbReference type="ARBA" id="ARBA00023209"/>
    </source>
</evidence>
<evidence type="ECO:0000256" key="8">
    <source>
        <dbReference type="ARBA" id="ARBA00022840"/>
    </source>
</evidence>
<keyword evidence="12" id="KW-1208">Phospholipid metabolism</keyword>
<proteinExistence type="inferred from homology"/>
<keyword evidence="3" id="KW-0444">Lipid biosynthesis</keyword>
<keyword evidence="7 14" id="KW-0418">Kinase</keyword>